<dbReference type="AlphaFoldDB" id="A0A077WVK9"/>
<name>A0A077WVK9_9FUNG</name>
<reference evidence="2" key="1">
    <citation type="journal article" date="2014" name="Genome Announc.">
        <title>De novo whole-genome sequence and genome annotation of Lichtheimia ramosa.</title>
        <authorList>
            <person name="Linde J."/>
            <person name="Schwartze V."/>
            <person name="Binder U."/>
            <person name="Lass-Florl C."/>
            <person name="Voigt K."/>
            <person name="Horn F."/>
        </authorList>
    </citation>
    <scope>NUCLEOTIDE SEQUENCE</scope>
    <source>
        <strain evidence="2">JMRC FSU:6197</strain>
    </source>
</reference>
<feature type="region of interest" description="Disordered" evidence="1">
    <location>
        <begin position="43"/>
        <end position="62"/>
    </location>
</feature>
<evidence type="ECO:0000256" key="1">
    <source>
        <dbReference type="SAM" id="MobiDB-lite"/>
    </source>
</evidence>
<gene>
    <name evidence="2" type="ORF">LRAMOSA03292</name>
</gene>
<evidence type="ECO:0000313" key="2">
    <source>
        <dbReference type="EMBL" id="CDS11028.1"/>
    </source>
</evidence>
<proteinExistence type="predicted"/>
<organism evidence="2">
    <name type="scientific">Lichtheimia ramosa</name>
    <dbReference type="NCBI Taxonomy" id="688394"/>
    <lineage>
        <taxon>Eukaryota</taxon>
        <taxon>Fungi</taxon>
        <taxon>Fungi incertae sedis</taxon>
        <taxon>Mucoromycota</taxon>
        <taxon>Mucoromycotina</taxon>
        <taxon>Mucoromycetes</taxon>
        <taxon>Mucorales</taxon>
        <taxon>Lichtheimiaceae</taxon>
        <taxon>Lichtheimia</taxon>
    </lineage>
</organism>
<dbReference type="EMBL" id="LK023346">
    <property type="protein sequence ID" value="CDS11028.1"/>
    <property type="molecule type" value="Genomic_DNA"/>
</dbReference>
<feature type="compositionally biased region" description="Basic and acidic residues" evidence="1">
    <location>
        <begin position="43"/>
        <end position="54"/>
    </location>
</feature>
<sequence>MDLHLVRVPIDDTITPSPQQNAKPSRRTIALITASKGLDGRSIEARRRSAEKASRSHYRGML</sequence>
<protein>
    <submittedName>
        <fullName evidence="2">Uncharacterized protein</fullName>
    </submittedName>
</protein>
<accession>A0A077WVK9</accession>